<dbReference type="SUPFAM" id="SSF56317">
    <property type="entry name" value="Carbon-nitrogen hydrolase"/>
    <property type="match status" value="1"/>
</dbReference>
<dbReference type="InterPro" id="IPR036526">
    <property type="entry name" value="C-N_Hydrolase_sf"/>
</dbReference>
<dbReference type="AlphaFoldDB" id="A0A523S378"/>
<gene>
    <name evidence="3" type="ORF">E3J84_01580</name>
</gene>
<reference evidence="3 4" key="1">
    <citation type="submission" date="2019-03" db="EMBL/GenBank/DDBJ databases">
        <title>Metabolic potential of uncultured bacteria and archaea associated with petroleum seepage in deep-sea sediments.</title>
        <authorList>
            <person name="Dong X."/>
            <person name="Hubert C."/>
        </authorList>
    </citation>
    <scope>NUCLEOTIDE SEQUENCE [LARGE SCALE GENOMIC DNA]</scope>
    <source>
        <strain evidence="3">E44_bin7</strain>
    </source>
</reference>
<dbReference type="Pfam" id="PF00795">
    <property type="entry name" value="CN_hydrolase"/>
    <property type="match status" value="1"/>
</dbReference>
<dbReference type="Gene3D" id="3.60.110.10">
    <property type="entry name" value="Carbon-nitrogen hydrolase"/>
    <property type="match status" value="1"/>
</dbReference>
<keyword evidence="1 3" id="KW-0378">Hydrolase</keyword>
<feature type="domain" description="CN hydrolase" evidence="2">
    <location>
        <begin position="3"/>
        <end position="261"/>
    </location>
</feature>
<dbReference type="Proteomes" id="UP000316360">
    <property type="component" value="Unassembled WGS sequence"/>
</dbReference>
<dbReference type="PROSITE" id="PS50263">
    <property type="entry name" value="CN_HYDROLASE"/>
    <property type="match status" value="1"/>
</dbReference>
<dbReference type="InterPro" id="IPR050345">
    <property type="entry name" value="Aliph_Amidase/BUP"/>
</dbReference>
<evidence type="ECO:0000259" key="2">
    <source>
        <dbReference type="PROSITE" id="PS50263"/>
    </source>
</evidence>
<sequence>MRVKICAAQMEVKFLDVEGNLRKAKSLVSEASNEGCDIICFPELFLTGPLGEKTPKYAQEIPGEHTEEFCKLADENSIYIIMGTITEKEGNSYYNTSVLIDDSGKILGKYRKIKLWNGEKAYKKAGHKVSVIETRFGRIGLTICWDLAFPEITKEIALRGAKIIFCPSLWSHEDKYDLVKSEKLRKKIPGIDTELNFVDSCVPARAIENEIAFVYVSSCGKIKTDKFIRNLIGHSQIAIPFYGTVASLENEEGLLIKEIDLSLLDLAESVYEIRKSSTSE</sequence>
<dbReference type="CDD" id="cd07197">
    <property type="entry name" value="nitrilase"/>
    <property type="match status" value="1"/>
</dbReference>
<organism evidence="3 4">
    <name type="scientific">Aerophobetes bacterium</name>
    <dbReference type="NCBI Taxonomy" id="2030807"/>
    <lineage>
        <taxon>Bacteria</taxon>
        <taxon>Candidatus Aerophobota</taxon>
    </lineage>
</organism>
<dbReference type="EMBL" id="SOKJ01000081">
    <property type="protein sequence ID" value="TET12495.1"/>
    <property type="molecule type" value="Genomic_DNA"/>
</dbReference>
<proteinExistence type="predicted"/>
<accession>A0A523S378</accession>
<dbReference type="PANTHER" id="PTHR43674:SF16">
    <property type="entry name" value="CARBON-NITROGEN FAMILY, PUTATIVE (AFU_ORTHOLOGUE AFUA_5G02350)-RELATED"/>
    <property type="match status" value="1"/>
</dbReference>
<dbReference type="InterPro" id="IPR003010">
    <property type="entry name" value="C-N_Hydrolase"/>
</dbReference>
<protein>
    <submittedName>
        <fullName evidence="3">Carbon-nitrogen hydrolase family protein</fullName>
    </submittedName>
</protein>
<dbReference type="GO" id="GO:0016811">
    <property type="term" value="F:hydrolase activity, acting on carbon-nitrogen (but not peptide) bonds, in linear amides"/>
    <property type="evidence" value="ECO:0007669"/>
    <property type="project" value="TreeGrafter"/>
</dbReference>
<evidence type="ECO:0000313" key="3">
    <source>
        <dbReference type="EMBL" id="TET12495.1"/>
    </source>
</evidence>
<evidence type="ECO:0000313" key="4">
    <source>
        <dbReference type="Proteomes" id="UP000316360"/>
    </source>
</evidence>
<evidence type="ECO:0000256" key="1">
    <source>
        <dbReference type="ARBA" id="ARBA00022801"/>
    </source>
</evidence>
<name>A0A523S378_UNCAE</name>
<comment type="caution">
    <text evidence="3">The sequence shown here is derived from an EMBL/GenBank/DDBJ whole genome shotgun (WGS) entry which is preliminary data.</text>
</comment>
<dbReference type="PANTHER" id="PTHR43674">
    <property type="entry name" value="NITRILASE C965.09-RELATED"/>
    <property type="match status" value="1"/>
</dbReference>